<feature type="transmembrane region" description="Helical" evidence="2">
    <location>
        <begin position="222"/>
        <end position="251"/>
    </location>
</feature>
<name>A0ABU7S557_9ACTN</name>
<keyword evidence="2" id="KW-0472">Membrane</keyword>
<evidence type="ECO:0000313" key="3">
    <source>
        <dbReference type="EMBL" id="MEE6263908.1"/>
    </source>
</evidence>
<organism evidence="3 4">
    <name type="scientific">Plantactinospora sonchi</name>
    <dbReference type="NCBI Taxonomy" id="1544735"/>
    <lineage>
        <taxon>Bacteria</taxon>
        <taxon>Bacillati</taxon>
        <taxon>Actinomycetota</taxon>
        <taxon>Actinomycetes</taxon>
        <taxon>Micromonosporales</taxon>
        <taxon>Micromonosporaceae</taxon>
        <taxon>Plantactinospora</taxon>
    </lineage>
</organism>
<feature type="transmembrane region" description="Helical" evidence="2">
    <location>
        <begin position="405"/>
        <end position="429"/>
    </location>
</feature>
<accession>A0ABU7S557</accession>
<comment type="caution">
    <text evidence="3">The sequence shown here is derived from an EMBL/GenBank/DDBJ whole genome shotgun (WGS) entry which is preliminary data.</text>
</comment>
<evidence type="ECO:0000313" key="4">
    <source>
        <dbReference type="Proteomes" id="UP001332243"/>
    </source>
</evidence>
<reference evidence="3 4" key="1">
    <citation type="submission" date="2024-01" db="EMBL/GenBank/DDBJ databases">
        <title>Genome insights into Plantactinospora sonchi sp. nov.</title>
        <authorList>
            <person name="Wang L."/>
        </authorList>
    </citation>
    <scope>NUCLEOTIDE SEQUENCE [LARGE SCALE GENOMIC DNA]</scope>
    <source>
        <strain evidence="3 4">NEAU-QY2</strain>
    </source>
</reference>
<feature type="transmembrane region" description="Helical" evidence="2">
    <location>
        <begin position="128"/>
        <end position="147"/>
    </location>
</feature>
<gene>
    <name evidence="3" type="ORF">V1633_36210</name>
</gene>
<proteinExistence type="predicted"/>
<evidence type="ECO:0000256" key="2">
    <source>
        <dbReference type="SAM" id="Phobius"/>
    </source>
</evidence>
<feature type="transmembrane region" description="Helical" evidence="2">
    <location>
        <begin position="316"/>
        <end position="335"/>
    </location>
</feature>
<dbReference type="RefSeq" id="WP_331218699.1">
    <property type="nucleotide sequence ID" value="NZ_JAZGQK010000046.1"/>
</dbReference>
<dbReference type="Proteomes" id="UP001332243">
    <property type="component" value="Unassembled WGS sequence"/>
</dbReference>
<feature type="transmembrane region" description="Helical" evidence="2">
    <location>
        <begin position="159"/>
        <end position="179"/>
    </location>
</feature>
<evidence type="ECO:0000256" key="1">
    <source>
        <dbReference type="SAM" id="MobiDB-lite"/>
    </source>
</evidence>
<feature type="transmembrane region" description="Helical" evidence="2">
    <location>
        <begin position="103"/>
        <end position="121"/>
    </location>
</feature>
<protein>
    <recommendedName>
        <fullName evidence="5">Glycosyltransferase RgtA/B/C/D-like domain-containing protein</fullName>
    </recommendedName>
</protein>
<feature type="transmembrane region" description="Helical" evidence="2">
    <location>
        <begin position="53"/>
        <end position="71"/>
    </location>
</feature>
<feature type="transmembrane region" description="Helical" evidence="2">
    <location>
        <begin position="191"/>
        <end position="210"/>
    </location>
</feature>
<keyword evidence="4" id="KW-1185">Reference proteome</keyword>
<keyword evidence="2" id="KW-1133">Transmembrane helix</keyword>
<dbReference type="EMBL" id="JAZGQK010000046">
    <property type="protein sequence ID" value="MEE6263908.1"/>
    <property type="molecule type" value="Genomic_DNA"/>
</dbReference>
<sequence>MAAGQPEQAGPDQSAAAQPGPSVRAGPAAPVDSTGPGRGHRVLRWQGRRRRPTPYLVLSGLAVLGAVALSLRRPWGADFGLHVATVGRLVDDLWHPGNPMVESAANGPYVTPYTLVLALVARVTGAPAAVVLSAAAPVNLALLLYGLRRFVGLFTADPWAPVLALFFVPLLWGTAVLSWSGFPTLRGLVLILPYPSTLGLALLLLGWVALARAAAGPTPGRWILVGLLGGLLVLVHPFTALGAALGSLALVVGRLVRTPYRRAGDGTVLAELRGLSLALALAVLVVLVWPYFRVTDLLTRAGDLDPIHRPLYLDPLARYGFGFVVGLPALAVRLCRDRLDPLVLLFGLAGLPVLLGGLTGGYALGRLWPVVLVSLQVAAAVELVRALRRAKAAPGLRVRTVVTGLWAGAAALAVLAGLALQYGNLLLVLPRDQLTSARRAAYRISPPPDRAWVAREVPPGAVLLTADPAVGRDLLRYRIRAVAPPWPDPLLPDQARRRADQAALLDPSTPVPRRTALLAGYGVDWVLEPAGGFPWLDRYATRVVPGPGGLRLVRLTPG</sequence>
<feature type="transmembrane region" description="Helical" evidence="2">
    <location>
        <begin position="272"/>
        <end position="292"/>
    </location>
</feature>
<keyword evidence="2" id="KW-0812">Transmembrane</keyword>
<feature type="region of interest" description="Disordered" evidence="1">
    <location>
        <begin position="1"/>
        <end position="45"/>
    </location>
</feature>
<feature type="transmembrane region" description="Helical" evidence="2">
    <location>
        <begin position="367"/>
        <end position="384"/>
    </location>
</feature>
<evidence type="ECO:0008006" key="5">
    <source>
        <dbReference type="Google" id="ProtNLM"/>
    </source>
</evidence>
<feature type="transmembrane region" description="Helical" evidence="2">
    <location>
        <begin position="342"/>
        <end position="361"/>
    </location>
</feature>